<dbReference type="AlphaFoldDB" id="A0A0L6UV08"/>
<dbReference type="EMBL" id="LAVV01008890">
    <property type="protein sequence ID" value="KNZ51715.1"/>
    <property type="molecule type" value="Genomic_DNA"/>
</dbReference>
<dbReference type="Proteomes" id="UP000037035">
    <property type="component" value="Unassembled WGS sequence"/>
</dbReference>
<name>A0A0L6UV08_9BASI</name>
<reference evidence="1 2" key="1">
    <citation type="submission" date="2015-08" db="EMBL/GenBank/DDBJ databases">
        <title>Next Generation Sequencing and Analysis of the Genome of Puccinia sorghi L Schw, the Causal Agent of Maize Common Rust.</title>
        <authorList>
            <person name="Rochi L."/>
            <person name="Burguener G."/>
            <person name="Darino M."/>
            <person name="Turjanski A."/>
            <person name="Kreff E."/>
            <person name="Dieguez M.J."/>
            <person name="Sacco F."/>
        </authorList>
    </citation>
    <scope>NUCLEOTIDE SEQUENCE [LARGE SCALE GENOMIC DNA]</scope>
    <source>
        <strain evidence="1 2">RO10H11247</strain>
    </source>
</reference>
<gene>
    <name evidence="1" type="ORF">VP01_384g4</name>
</gene>
<evidence type="ECO:0000313" key="1">
    <source>
        <dbReference type="EMBL" id="KNZ51715.1"/>
    </source>
</evidence>
<evidence type="ECO:0000313" key="2">
    <source>
        <dbReference type="Proteomes" id="UP000037035"/>
    </source>
</evidence>
<protein>
    <submittedName>
        <fullName evidence="1">Uncharacterized protein</fullName>
    </submittedName>
</protein>
<comment type="caution">
    <text evidence="1">The sequence shown here is derived from an EMBL/GenBank/DDBJ whole genome shotgun (WGS) entry which is preliminary data.</text>
</comment>
<proteinExistence type="predicted"/>
<dbReference type="VEuPathDB" id="FungiDB:VP01_384g4"/>
<keyword evidence="2" id="KW-1185">Reference proteome</keyword>
<sequence length="174" mass="19380">MTATDDDIVLLAVNMAIEDYYHSDGYSDEELDDGKAQHITEILYTTLKISDLIQIFESNSNYLQLLVEEIMMVTLKRLGCFGNSASVGMLSNFTKGRSLVLIVSSELEKAMWSFTLALLVQSIGALIVVQDSQSKMVQTTIITMDHEIATLLVCDSNKKIQYVSTGWPGCSHYH</sequence>
<organism evidence="1 2">
    <name type="scientific">Puccinia sorghi</name>
    <dbReference type="NCBI Taxonomy" id="27349"/>
    <lineage>
        <taxon>Eukaryota</taxon>
        <taxon>Fungi</taxon>
        <taxon>Dikarya</taxon>
        <taxon>Basidiomycota</taxon>
        <taxon>Pucciniomycotina</taxon>
        <taxon>Pucciniomycetes</taxon>
        <taxon>Pucciniales</taxon>
        <taxon>Pucciniaceae</taxon>
        <taxon>Puccinia</taxon>
    </lineage>
</organism>
<accession>A0A0L6UV08</accession>